<evidence type="ECO:0000313" key="2">
    <source>
        <dbReference type="WBParaSite" id="ES5_v2.g24484.t1"/>
    </source>
</evidence>
<proteinExistence type="predicted"/>
<accession>A0AC34G465</accession>
<dbReference type="Proteomes" id="UP000887579">
    <property type="component" value="Unplaced"/>
</dbReference>
<evidence type="ECO:0000313" key="1">
    <source>
        <dbReference type="Proteomes" id="UP000887579"/>
    </source>
</evidence>
<sequence length="207" mass="23703">MHSMRFFTQNTNRNQHCDDQNIWPGTVIDATVVNNAFSEIFLNSHLAIQGTAKTPKYTIIFSTYDIKSSKKNYTLNLFLRDKLTKKYASDIPITLVIPSKMHSMRFFTHNINRNQRCDDQNICPGTVVDATVGNNAFSEFFLNSHLAIQGTAKTPKYTIIFSTEKEASLDMFERWTNALCYNFQIFTSPTSLPAPVYIANRHAERGR</sequence>
<reference evidence="2" key="1">
    <citation type="submission" date="2022-11" db="UniProtKB">
        <authorList>
            <consortium name="WormBaseParasite"/>
        </authorList>
    </citation>
    <scope>IDENTIFICATION</scope>
</reference>
<dbReference type="WBParaSite" id="ES5_v2.g24484.t1">
    <property type="protein sequence ID" value="ES5_v2.g24484.t1"/>
    <property type="gene ID" value="ES5_v2.g24484"/>
</dbReference>
<name>A0AC34G465_9BILA</name>
<organism evidence="1 2">
    <name type="scientific">Panagrolaimus sp. ES5</name>
    <dbReference type="NCBI Taxonomy" id="591445"/>
    <lineage>
        <taxon>Eukaryota</taxon>
        <taxon>Metazoa</taxon>
        <taxon>Ecdysozoa</taxon>
        <taxon>Nematoda</taxon>
        <taxon>Chromadorea</taxon>
        <taxon>Rhabditida</taxon>
        <taxon>Tylenchina</taxon>
        <taxon>Panagrolaimomorpha</taxon>
        <taxon>Panagrolaimoidea</taxon>
        <taxon>Panagrolaimidae</taxon>
        <taxon>Panagrolaimus</taxon>
    </lineage>
</organism>
<protein>
    <submittedName>
        <fullName evidence="2">Piwi domain-containing protein</fullName>
    </submittedName>
</protein>